<comment type="catalytic activity">
    <reaction evidence="1 6">
        <text>[protein]-peptidylproline (omega=180) = [protein]-peptidylproline (omega=0)</text>
        <dbReference type="Rhea" id="RHEA:16237"/>
        <dbReference type="Rhea" id="RHEA-COMP:10747"/>
        <dbReference type="Rhea" id="RHEA-COMP:10748"/>
        <dbReference type="ChEBI" id="CHEBI:83833"/>
        <dbReference type="ChEBI" id="CHEBI:83834"/>
        <dbReference type="EC" id="5.2.1.8"/>
    </reaction>
</comment>
<sequence length="328" mass="33517">MFSVRRLLILLLPLLLVVTACGAGTQAKPGDSPTAGASVSIPPANAEVLSSVKVADQGKKKAPKVTFVSPLKITAESMKIVKDGTGAAVKDGQVVDFHEIAMDATTGKTVGENFTQDAGSTITLSETFKSQFPLVDSTFTGAKVGAYIAYGTPATPAVAATATAAAQPARGAAMSVFQITSAKDPAKLMSAKDVLALEKSGGLPTAKFDAKGIPSITVPKKAAPANMAVQVLTEGKGEVLKATDSVSALYTGWTWSDGKKFDSSFDKGAPVDFSLQSVIPGWTLGLAGQKVGSTVLLTIPSSLAYGDSPDSGKPAGPLVFVVKIDAKK</sequence>
<organism evidence="9 10">
    <name type="scientific">Arthrobacter livingstonensis</name>
    <dbReference type="NCBI Taxonomy" id="670078"/>
    <lineage>
        <taxon>Bacteria</taxon>
        <taxon>Bacillati</taxon>
        <taxon>Actinomycetota</taxon>
        <taxon>Actinomycetes</taxon>
        <taxon>Micrococcales</taxon>
        <taxon>Micrococcaceae</taxon>
        <taxon>Arthrobacter</taxon>
    </lineage>
</organism>
<dbReference type="PANTHER" id="PTHR43811">
    <property type="entry name" value="FKBP-TYPE PEPTIDYL-PROLYL CIS-TRANS ISOMERASE FKPA"/>
    <property type="match status" value="1"/>
</dbReference>
<name>A0A2V5L4B3_9MICC</name>
<dbReference type="EC" id="5.2.1.8" evidence="3 6"/>
<keyword evidence="10" id="KW-1185">Reference proteome</keyword>
<dbReference type="PROSITE" id="PS51257">
    <property type="entry name" value="PROKAR_LIPOPROTEIN"/>
    <property type="match status" value="1"/>
</dbReference>
<evidence type="ECO:0000313" key="9">
    <source>
        <dbReference type="EMBL" id="PYI66291.1"/>
    </source>
</evidence>
<evidence type="ECO:0000259" key="8">
    <source>
        <dbReference type="PROSITE" id="PS50059"/>
    </source>
</evidence>
<evidence type="ECO:0000256" key="7">
    <source>
        <dbReference type="SAM" id="SignalP"/>
    </source>
</evidence>
<dbReference type="Proteomes" id="UP000247832">
    <property type="component" value="Unassembled WGS sequence"/>
</dbReference>
<dbReference type="Pfam" id="PF00254">
    <property type="entry name" value="FKBP_C"/>
    <property type="match status" value="1"/>
</dbReference>
<evidence type="ECO:0000256" key="4">
    <source>
        <dbReference type="ARBA" id="ARBA00023110"/>
    </source>
</evidence>
<gene>
    <name evidence="9" type="ORF">CVV68_14825</name>
</gene>
<accession>A0A2V5L4B3</accession>
<feature type="domain" description="PPIase FKBP-type" evidence="8">
    <location>
        <begin position="243"/>
        <end position="328"/>
    </location>
</feature>
<dbReference type="PROSITE" id="PS50059">
    <property type="entry name" value="FKBP_PPIASE"/>
    <property type="match status" value="1"/>
</dbReference>
<feature type="chain" id="PRO_5015847448" description="peptidylprolyl isomerase" evidence="7">
    <location>
        <begin position="23"/>
        <end position="328"/>
    </location>
</feature>
<keyword evidence="7" id="KW-0732">Signal</keyword>
<dbReference type="AlphaFoldDB" id="A0A2V5L4B3"/>
<feature type="signal peptide" evidence="7">
    <location>
        <begin position="1"/>
        <end position="22"/>
    </location>
</feature>
<dbReference type="InterPro" id="IPR001179">
    <property type="entry name" value="PPIase_FKBP_dom"/>
</dbReference>
<protein>
    <recommendedName>
        <fullName evidence="3 6">peptidylprolyl isomerase</fullName>
        <ecNumber evidence="3 6">5.2.1.8</ecNumber>
    </recommendedName>
</protein>
<dbReference type="GO" id="GO:0003755">
    <property type="term" value="F:peptidyl-prolyl cis-trans isomerase activity"/>
    <property type="evidence" value="ECO:0007669"/>
    <property type="project" value="UniProtKB-KW"/>
</dbReference>
<dbReference type="InterPro" id="IPR046357">
    <property type="entry name" value="PPIase_dom_sf"/>
</dbReference>
<keyword evidence="4 6" id="KW-0697">Rotamase</keyword>
<evidence type="ECO:0000256" key="6">
    <source>
        <dbReference type="PROSITE-ProRule" id="PRU00277"/>
    </source>
</evidence>
<dbReference type="Gene3D" id="3.10.50.40">
    <property type="match status" value="1"/>
</dbReference>
<keyword evidence="5 6" id="KW-0413">Isomerase</keyword>
<evidence type="ECO:0000256" key="1">
    <source>
        <dbReference type="ARBA" id="ARBA00000971"/>
    </source>
</evidence>
<evidence type="ECO:0000256" key="3">
    <source>
        <dbReference type="ARBA" id="ARBA00013194"/>
    </source>
</evidence>
<dbReference type="SUPFAM" id="SSF54534">
    <property type="entry name" value="FKBP-like"/>
    <property type="match status" value="1"/>
</dbReference>
<proteinExistence type="inferred from homology"/>
<comment type="similarity">
    <text evidence="2">Belongs to the FKBP-type PPIase family.</text>
</comment>
<evidence type="ECO:0000256" key="2">
    <source>
        <dbReference type="ARBA" id="ARBA00006577"/>
    </source>
</evidence>
<dbReference type="PANTHER" id="PTHR43811:SF19">
    <property type="entry name" value="39 KDA FK506-BINDING NUCLEAR PROTEIN"/>
    <property type="match status" value="1"/>
</dbReference>
<comment type="caution">
    <text evidence="9">The sequence shown here is derived from an EMBL/GenBank/DDBJ whole genome shotgun (WGS) entry which is preliminary data.</text>
</comment>
<evidence type="ECO:0000256" key="5">
    <source>
        <dbReference type="ARBA" id="ARBA00023235"/>
    </source>
</evidence>
<evidence type="ECO:0000313" key="10">
    <source>
        <dbReference type="Proteomes" id="UP000247832"/>
    </source>
</evidence>
<dbReference type="EMBL" id="QJVD01000016">
    <property type="protein sequence ID" value="PYI66291.1"/>
    <property type="molecule type" value="Genomic_DNA"/>
</dbReference>
<reference evidence="9 10" key="1">
    <citation type="submission" date="2018-05" db="EMBL/GenBank/DDBJ databases">
        <title>Genetic diversity of glacier-inhabiting Cryobacterium bacteria in China and description of Cryobacterium mengkeensis sp. nov. and Arthrobacter glacialis sp. nov.</title>
        <authorList>
            <person name="Liu Q."/>
            <person name="Xin Y.-H."/>
        </authorList>
    </citation>
    <scope>NUCLEOTIDE SEQUENCE [LARGE SCALE GENOMIC DNA]</scope>
    <source>
        <strain evidence="9 10">LI2</strain>
    </source>
</reference>